<evidence type="ECO:0000259" key="3">
    <source>
        <dbReference type="Pfam" id="PF01522"/>
    </source>
</evidence>
<evidence type="ECO:0000313" key="4">
    <source>
        <dbReference type="EMBL" id="OGG41594.1"/>
    </source>
</evidence>
<protein>
    <recommendedName>
        <fullName evidence="3">NodB homology domain-containing protein</fullName>
    </recommendedName>
</protein>
<dbReference type="Pfam" id="PF01522">
    <property type="entry name" value="Polysacc_deac_1"/>
    <property type="match status" value="1"/>
</dbReference>
<dbReference type="InterPro" id="IPR002509">
    <property type="entry name" value="NODB_dom"/>
</dbReference>
<dbReference type="InterPro" id="IPR011330">
    <property type="entry name" value="Glyco_hydro/deAcase_b/a-brl"/>
</dbReference>
<dbReference type="Proteomes" id="UP000176322">
    <property type="component" value="Unassembled WGS sequence"/>
</dbReference>
<dbReference type="GO" id="GO:0005975">
    <property type="term" value="P:carbohydrate metabolic process"/>
    <property type="evidence" value="ECO:0007669"/>
    <property type="project" value="InterPro"/>
</dbReference>
<dbReference type="STRING" id="1798475.A2837_00160"/>
<evidence type="ECO:0000313" key="5">
    <source>
        <dbReference type="Proteomes" id="UP000176322"/>
    </source>
</evidence>
<dbReference type="SUPFAM" id="SSF88713">
    <property type="entry name" value="Glycoside hydrolase/deacetylase"/>
    <property type="match status" value="1"/>
</dbReference>
<dbReference type="Gene3D" id="2.60.120.560">
    <property type="entry name" value="Exo-inulinase, domain 1"/>
    <property type="match status" value="1"/>
</dbReference>
<gene>
    <name evidence="4" type="ORF">A2837_00160</name>
</gene>
<name>A0A1F6BXB3_9BACT</name>
<sequence length="528" mass="58661">MYATFDYKKITTVAVITLLLAGSVYGTFGYKESRFGSVSLTDALGNWAGQQVLYLSYALKRGGSNLFASAFSSLDGTAETYSSRTARALPVLVYHSIGQEGEYSISEDQFAAQMEALYDAGWRTITLGQFEAFMNQGQPLPERSFLLTFDDGAKESYYPVDPVLSVLGYNAVSFILPKYSIGGGTHYYLSSGEIEAMLESGRWEIGSHGQDSHEFAALDETGVQGAKLANRIWLNEEGRIETKEEFGNRVRNDLETSKHNLKNEFNSEIDFFAFPFGEFGQLSHDFTEAVRNDIEDITRSIYKMAFYQTWEGEGFSFNYPRSDKAAFMIKRVEPKPSTTPEELVQKLENGLPKDLPYSDDISVDKGWFSTWGKANLSDDVLKMKAKENETGVAAVLDGSGDWQNYRIQMTIQSNSNSGFVVLVRYQDNQNFAGCNFGNGFIHAEDTVDGNRRVINGVRDPAILIPTDQTLTVEAIVNGRNIECRLLDYTVGTEFLDEALTDGGVGIKVWDETVGVADLDVLQVSVESL</sequence>
<dbReference type="GO" id="GO:0005576">
    <property type="term" value="C:extracellular region"/>
    <property type="evidence" value="ECO:0007669"/>
    <property type="project" value="UniProtKB-SubCell"/>
</dbReference>
<proteinExistence type="predicted"/>
<dbReference type="GO" id="GO:0016810">
    <property type="term" value="F:hydrolase activity, acting on carbon-nitrogen (but not peptide) bonds"/>
    <property type="evidence" value="ECO:0007669"/>
    <property type="project" value="InterPro"/>
</dbReference>
<accession>A0A1F6BXB3</accession>
<comment type="caution">
    <text evidence="4">The sequence shown here is derived from an EMBL/GenBank/DDBJ whole genome shotgun (WGS) entry which is preliminary data.</text>
</comment>
<dbReference type="Gene3D" id="3.20.20.370">
    <property type="entry name" value="Glycoside hydrolase/deacetylase"/>
    <property type="match status" value="1"/>
</dbReference>
<dbReference type="PANTHER" id="PTHR34216:SF3">
    <property type="entry name" value="POLY-BETA-1,6-N-ACETYL-D-GLUCOSAMINE N-DEACETYLASE"/>
    <property type="match status" value="1"/>
</dbReference>
<evidence type="ECO:0000256" key="1">
    <source>
        <dbReference type="ARBA" id="ARBA00004613"/>
    </source>
</evidence>
<organism evidence="4 5">
    <name type="scientific">Candidatus Kaiserbacteria bacterium RIFCSPHIGHO2_01_FULL_46_22</name>
    <dbReference type="NCBI Taxonomy" id="1798475"/>
    <lineage>
        <taxon>Bacteria</taxon>
        <taxon>Candidatus Kaiseribacteriota</taxon>
    </lineage>
</organism>
<dbReference type="InterPro" id="IPR051398">
    <property type="entry name" value="Polysacch_Deacetylase"/>
</dbReference>
<evidence type="ECO:0000256" key="2">
    <source>
        <dbReference type="ARBA" id="ARBA00022729"/>
    </source>
</evidence>
<dbReference type="EMBL" id="MFKO01000006">
    <property type="protein sequence ID" value="OGG41594.1"/>
    <property type="molecule type" value="Genomic_DNA"/>
</dbReference>
<dbReference type="AlphaFoldDB" id="A0A1F6BXB3"/>
<keyword evidence="2" id="KW-0732">Signal</keyword>
<comment type="subcellular location">
    <subcellularLocation>
        <location evidence="1">Secreted</location>
    </subcellularLocation>
</comment>
<dbReference type="PANTHER" id="PTHR34216">
    <property type="match status" value="1"/>
</dbReference>
<reference evidence="4 5" key="1">
    <citation type="journal article" date="2016" name="Nat. Commun.">
        <title>Thousands of microbial genomes shed light on interconnected biogeochemical processes in an aquifer system.</title>
        <authorList>
            <person name="Anantharaman K."/>
            <person name="Brown C.T."/>
            <person name="Hug L.A."/>
            <person name="Sharon I."/>
            <person name="Castelle C.J."/>
            <person name="Probst A.J."/>
            <person name="Thomas B.C."/>
            <person name="Singh A."/>
            <person name="Wilkins M.J."/>
            <person name="Karaoz U."/>
            <person name="Brodie E.L."/>
            <person name="Williams K.H."/>
            <person name="Hubbard S.S."/>
            <person name="Banfield J.F."/>
        </authorList>
    </citation>
    <scope>NUCLEOTIDE SEQUENCE [LARGE SCALE GENOMIC DNA]</scope>
</reference>
<feature type="domain" description="NodB homology" evidence="3">
    <location>
        <begin position="139"/>
        <end position="281"/>
    </location>
</feature>